<accession>A0A0V0ZBP8</accession>
<proteinExistence type="predicted"/>
<evidence type="ECO:0000313" key="1">
    <source>
        <dbReference type="EMBL" id="KRY09768.1"/>
    </source>
</evidence>
<organism evidence="1 2">
    <name type="scientific">Trichinella patagoniensis</name>
    <dbReference type="NCBI Taxonomy" id="990121"/>
    <lineage>
        <taxon>Eukaryota</taxon>
        <taxon>Metazoa</taxon>
        <taxon>Ecdysozoa</taxon>
        <taxon>Nematoda</taxon>
        <taxon>Enoplea</taxon>
        <taxon>Dorylaimia</taxon>
        <taxon>Trichinellida</taxon>
        <taxon>Trichinellidae</taxon>
        <taxon>Trichinella</taxon>
    </lineage>
</organism>
<sequence length="112" mass="12942">MVARIAYFSLSLLSLKSVTQKCFIIIFSTLIVFPTALYPKFNNDCDQTSFSFFPERNHFLFRSCRNTEITMVFTVSSPLNYTSQLKKKLLNAICALCKIKTNRLHRLKAAYV</sequence>
<dbReference type="EMBL" id="JYDQ01000258">
    <property type="protein sequence ID" value="KRY09768.1"/>
    <property type="molecule type" value="Genomic_DNA"/>
</dbReference>
<name>A0A0V0ZBP8_9BILA</name>
<protein>
    <submittedName>
        <fullName evidence="1">Uncharacterized protein</fullName>
    </submittedName>
</protein>
<gene>
    <name evidence="1" type="ORF">T12_9105</name>
</gene>
<keyword evidence="2" id="KW-1185">Reference proteome</keyword>
<dbReference type="AlphaFoldDB" id="A0A0V0ZBP8"/>
<reference evidence="1 2" key="1">
    <citation type="submission" date="2015-01" db="EMBL/GenBank/DDBJ databases">
        <title>Evolution of Trichinella species and genotypes.</title>
        <authorList>
            <person name="Korhonen P.K."/>
            <person name="Edoardo P."/>
            <person name="Giuseppe L.R."/>
            <person name="Gasser R.B."/>
        </authorList>
    </citation>
    <scope>NUCLEOTIDE SEQUENCE [LARGE SCALE GENOMIC DNA]</scope>
    <source>
        <strain evidence="1">ISS2496</strain>
    </source>
</reference>
<comment type="caution">
    <text evidence="1">The sequence shown here is derived from an EMBL/GenBank/DDBJ whole genome shotgun (WGS) entry which is preliminary data.</text>
</comment>
<dbReference type="Proteomes" id="UP000054783">
    <property type="component" value="Unassembled WGS sequence"/>
</dbReference>
<evidence type="ECO:0000313" key="2">
    <source>
        <dbReference type="Proteomes" id="UP000054783"/>
    </source>
</evidence>